<organism evidence="1">
    <name type="scientific">uncultured Pseudonocardia sp</name>
    <dbReference type="NCBI Taxonomy" id="211455"/>
    <lineage>
        <taxon>Bacteria</taxon>
        <taxon>Bacillati</taxon>
        <taxon>Actinomycetota</taxon>
        <taxon>Actinomycetes</taxon>
        <taxon>Pseudonocardiales</taxon>
        <taxon>Pseudonocardiaceae</taxon>
        <taxon>Pseudonocardia</taxon>
        <taxon>environmental samples</taxon>
    </lineage>
</organism>
<evidence type="ECO:0000313" key="1">
    <source>
        <dbReference type="EMBL" id="CAA9434882.1"/>
    </source>
</evidence>
<name>A0A6J4QDV0_9PSEU</name>
<sequence length="40" mass="4386">MGEAPGRRAIVEINPPDQELQGAVLPVWDDHIHLSAEPAR</sequence>
<dbReference type="EMBL" id="CADCUS010000503">
    <property type="protein sequence ID" value="CAA9434882.1"/>
    <property type="molecule type" value="Genomic_DNA"/>
</dbReference>
<reference evidence="1" key="1">
    <citation type="submission" date="2020-02" db="EMBL/GenBank/DDBJ databases">
        <authorList>
            <person name="Meier V. D."/>
        </authorList>
    </citation>
    <scope>NUCLEOTIDE SEQUENCE</scope>
    <source>
        <strain evidence="1">AVDCRST_MAG66</strain>
    </source>
</reference>
<proteinExistence type="predicted"/>
<protein>
    <submittedName>
        <fullName evidence="1">Uncharacterized protein</fullName>
    </submittedName>
</protein>
<gene>
    <name evidence="1" type="ORF">AVDCRST_MAG66-3564</name>
</gene>
<dbReference type="AlphaFoldDB" id="A0A6J4QDV0"/>
<accession>A0A6J4QDV0</accession>